<organism evidence="3 4">
    <name type="scientific">Rhizobium freirei PRF 81</name>
    <dbReference type="NCBI Taxonomy" id="363754"/>
    <lineage>
        <taxon>Bacteria</taxon>
        <taxon>Pseudomonadati</taxon>
        <taxon>Pseudomonadota</taxon>
        <taxon>Alphaproteobacteria</taxon>
        <taxon>Hyphomicrobiales</taxon>
        <taxon>Rhizobiaceae</taxon>
        <taxon>Rhizobium/Agrobacterium group</taxon>
        <taxon>Rhizobium</taxon>
    </lineage>
</organism>
<comment type="caution">
    <text evidence="3">The sequence shown here is derived from an EMBL/GenBank/DDBJ whole genome shotgun (WGS) entry which is preliminary data.</text>
</comment>
<feature type="transmembrane region" description="Helical" evidence="1">
    <location>
        <begin position="41"/>
        <end position="60"/>
    </location>
</feature>
<evidence type="ECO:0000256" key="1">
    <source>
        <dbReference type="SAM" id="Phobius"/>
    </source>
</evidence>
<evidence type="ECO:0000313" key="4">
    <source>
        <dbReference type="Proteomes" id="UP000012429"/>
    </source>
</evidence>
<dbReference type="PATRIC" id="fig|363754.4.peg.5203"/>
<feature type="transmembrane region" description="Helical" evidence="1">
    <location>
        <begin position="80"/>
        <end position="107"/>
    </location>
</feature>
<reference evidence="3 4" key="1">
    <citation type="journal article" date="2012" name="BMC Genomics">
        <title>Genomic basis of broad host range and environmental adaptability of Rhizobium tropici CIAT 899 and Rhizobium sp. PRF 81 which are used in inoculants for common bean (Phaseolus vulgaris L.).</title>
        <authorList>
            <person name="Ormeno-Orrillo E."/>
            <person name="Menna P."/>
            <person name="Almeida L.G."/>
            <person name="Ollero F.J."/>
            <person name="Nicolas M.F."/>
            <person name="Pains Rodrigues E."/>
            <person name="Shigueyoshi Nakatani A."/>
            <person name="Silva Batista J.S."/>
            <person name="Oliveira Chueire L.M."/>
            <person name="Souza R.C."/>
            <person name="Ribeiro Vasconcelos A.T."/>
            <person name="Megias M."/>
            <person name="Hungria M."/>
            <person name="Martinez-Romero E."/>
        </authorList>
    </citation>
    <scope>NUCLEOTIDE SEQUENCE [LARGE SCALE GENOMIC DNA]</scope>
    <source>
        <strain evidence="3 4">PRF 81</strain>
    </source>
</reference>
<keyword evidence="1" id="KW-0472">Membrane</keyword>
<evidence type="ECO:0000259" key="2">
    <source>
        <dbReference type="Pfam" id="PF01757"/>
    </source>
</evidence>
<feature type="domain" description="Acyltransferase 3" evidence="2">
    <location>
        <begin position="11"/>
        <end position="307"/>
    </location>
</feature>
<dbReference type="RefSeq" id="WP_004124828.1">
    <property type="nucleotide sequence ID" value="NZ_AQHN01000084.1"/>
</dbReference>
<dbReference type="OrthoDB" id="9796461at2"/>
<feature type="transmembrane region" description="Helical" evidence="1">
    <location>
        <begin position="12"/>
        <end position="29"/>
    </location>
</feature>
<evidence type="ECO:0000313" key="3">
    <source>
        <dbReference type="EMBL" id="ENN85143.1"/>
    </source>
</evidence>
<proteinExistence type="predicted"/>
<feature type="transmembrane region" description="Helical" evidence="1">
    <location>
        <begin position="185"/>
        <end position="207"/>
    </location>
</feature>
<protein>
    <submittedName>
        <fullName evidence="3">Putative acetyltransferase</fullName>
    </submittedName>
</protein>
<feature type="transmembrane region" description="Helical" evidence="1">
    <location>
        <begin position="299"/>
        <end position="316"/>
    </location>
</feature>
<accession>N6U4C6</accession>
<dbReference type="GO" id="GO:0000271">
    <property type="term" value="P:polysaccharide biosynthetic process"/>
    <property type="evidence" value="ECO:0007669"/>
    <property type="project" value="TreeGrafter"/>
</dbReference>
<dbReference type="PANTHER" id="PTHR23028">
    <property type="entry name" value="ACETYLTRANSFERASE"/>
    <property type="match status" value="1"/>
</dbReference>
<feature type="transmembrane region" description="Helical" evidence="1">
    <location>
        <begin position="214"/>
        <end position="231"/>
    </location>
</feature>
<name>N6U4C6_9HYPH</name>
<dbReference type="InterPro" id="IPR002656">
    <property type="entry name" value="Acyl_transf_3_dom"/>
</dbReference>
<gene>
    <name evidence="3" type="ORF">RHSP_56458</name>
</gene>
<dbReference type="GO" id="GO:0016747">
    <property type="term" value="F:acyltransferase activity, transferring groups other than amino-acyl groups"/>
    <property type="evidence" value="ECO:0007669"/>
    <property type="project" value="InterPro"/>
</dbReference>
<keyword evidence="3" id="KW-0808">Transferase</keyword>
<keyword evidence="1" id="KW-0812">Transmembrane</keyword>
<dbReference type="GO" id="GO:0016020">
    <property type="term" value="C:membrane"/>
    <property type="evidence" value="ECO:0007669"/>
    <property type="project" value="TreeGrafter"/>
</dbReference>
<dbReference type="PANTHER" id="PTHR23028:SF53">
    <property type="entry name" value="ACYL_TRANSF_3 DOMAIN-CONTAINING PROTEIN"/>
    <property type="match status" value="1"/>
</dbReference>
<dbReference type="EMBL" id="AQHN01000084">
    <property type="protein sequence ID" value="ENN85143.1"/>
    <property type="molecule type" value="Genomic_DNA"/>
</dbReference>
<dbReference type="STRING" id="363754.RHSP_56458"/>
<keyword evidence="4" id="KW-1185">Reference proteome</keyword>
<keyword evidence="1" id="KW-1133">Transmembrane helix</keyword>
<dbReference type="Proteomes" id="UP000012429">
    <property type="component" value="Unassembled WGS sequence"/>
</dbReference>
<dbReference type="InterPro" id="IPR050879">
    <property type="entry name" value="Acyltransferase_3"/>
</dbReference>
<dbReference type="AlphaFoldDB" id="N6U4C6"/>
<dbReference type="Pfam" id="PF01757">
    <property type="entry name" value="Acyl_transf_3"/>
    <property type="match status" value="1"/>
</dbReference>
<feature type="transmembrane region" description="Helical" evidence="1">
    <location>
        <begin position="155"/>
        <end position="173"/>
    </location>
</feature>
<sequence>MSEAGRQPYIPALDGWRGLAILLVLMGHFGGDEHIPNLGSAGVDLFFVLSGRLMAEILFVRKMPLGTFLFRRFSRVYPALLTFVLVSAAIFSLTPLAPGVAGVLSALSFTTNYVIIESRTFIPIFDHIWSLCVEEHSYVLLGLFALLFRGASSRFIGPLILAFGLAALANGTLQYDIYGRDPFIVFWPTHVAAAPILISAAFLLLFSQYRSRQAMEWLVPLAFFCGLTMRLFADAAWLFFGLKTLLLAIAVCMIERARHFSRILFEQDIIRQIGRMSFSIYLWQQPFYILAQQRHLTQLPALVLAICFGLLSYHLVEQPTRTRLNAWLERGKHERSVLKMG</sequence>